<keyword evidence="6" id="KW-0690">Ribosome biogenesis</keyword>
<dbReference type="GO" id="GO:0005737">
    <property type="term" value="C:cytoplasm"/>
    <property type="evidence" value="ECO:0007669"/>
    <property type="project" value="UniProtKB-SubCell"/>
</dbReference>
<feature type="domain" description="Large ribosomal subunit protein uL10-like insertion" evidence="7">
    <location>
        <begin position="159"/>
        <end position="244"/>
    </location>
</feature>
<dbReference type="KEGG" id="tve:TRV_00849"/>
<evidence type="ECO:0000313" key="8">
    <source>
        <dbReference type="EMBL" id="EFE44376.1"/>
    </source>
</evidence>
<dbReference type="AlphaFoldDB" id="D4D1A1"/>
<dbReference type="GO" id="GO:0030687">
    <property type="term" value="C:preribosome, large subunit precursor"/>
    <property type="evidence" value="ECO:0007669"/>
    <property type="project" value="TreeGrafter"/>
</dbReference>
<dbReference type="Gene3D" id="3.30.70.1730">
    <property type="match status" value="1"/>
</dbReference>
<evidence type="ECO:0000256" key="1">
    <source>
        <dbReference type="ARBA" id="ARBA00004046"/>
    </source>
</evidence>
<dbReference type="Proteomes" id="UP000008383">
    <property type="component" value="Unassembled WGS sequence"/>
</dbReference>
<dbReference type="Gene3D" id="3.90.105.20">
    <property type="match status" value="1"/>
</dbReference>
<dbReference type="FunFam" id="3.90.105.20:FF:000003">
    <property type="entry name" value="Ribosome assembly factor mrt4"/>
    <property type="match status" value="1"/>
</dbReference>
<sequence>IPFEDCFQPILKAANSKALFRSLTQSLPPNQSIMPISKRAKVIHESRTQKKSHKEQTRRLYANVQAAVEEYDHLFVFAVDNMRNTYLKDVRTEFSDGRLFFGKTKVMAIALGTTPETAYAPNLNRLSPYLTGAVGLLFTSRDPQSVLDFFESFHPIDFARAGNITPRSFTIPSGVVYSRAGEIPAEDDEPISHTIEPTLRKLNVPTRLVKGKVMLEMEGDGYQVCKAGEELDSRQSTLLKMFGVAVAEFKVEMKARWEKKSGEVVVLEKQETMEVDA</sequence>
<dbReference type="Pfam" id="PF17777">
    <property type="entry name" value="RL10P_insert"/>
    <property type="match status" value="1"/>
</dbReference>
<dbReference type="InterPro" id="IPR033867">
    <property type="entry name" value="Mrt4"/>
</dbReference>
<dbReference type="InterPro" id="IPR043164">
    <property type="entry name" value="Ribosomal_uL10-like_insert_sf"/>
</dbReference>
<dbReference type="HOGENOM" id="CLU_071690_3_0_1"/>
<evidence type="ECO:0000256" key="2">
    <source>
        <dbReference type="ARBA" id="ARBA00008889"/>
    </source>
</evidence>
<keyword evidence="5 6" id="KW-0539">Nucleus</keyword>
<dbReference type="InterPro" id="IPR051742">
    <property type="entry name" value="Ribosome_Assembly_uL10"/>
</dbReference>
<comment type="similarity">
    <text evidence="2 6">Belongs to the universal ribosomal protein uL10 family.</text>
</comment>
<reference evidence="9" key="1">
    <citation type="journal article" date="2011" name="Genome Biol.">
        <title>Comparative and functional genomics provide insights into the pathogenicity of dermatophytic fungi.</title>
        <authorList>
            <person name="Burmester A."/>
            <person name="Shelest E."/>
            <person name="Gloeckner G."/>
            <person name="Heddergott C."/>
            <person name="Schindler S."/>
            <person name="Staib P."/>
            <person name="Heidel A."/>
            <person name="Felder M."/>
            <person name="Petzold A."/>
            <person name="Szafranski K."/>
            <person name="Feuermann M."/>
            <person name="Pedruzzi I."/>
            <person name="Priebe S."/>
            <person name="Groth M."/>
            <person name="Winkler R."/>
            <person name="Li W."/>
            <person name="Kniemeyer O."/>
            <person name="Schroeckh V."/>
            <person name="Hertweck C."/>
            <person name="Hube B."/>
            <person name="White T.C."/>
            <person name="Platzer M."/>
            <person name="Guthke R."/>
            <person name="Heitman J."/>
            <person name="Woestemeyer J."/>
            <person name="Zipfel P.F."/>
            <person name="Monod M."/>
            <person name="Brakhage A.A."/>
        </authorList>
    </citation>
    <scope>NUCLEOTIDE SEQUENCE [LARGE SCALE GENOMIC DNA]</scope>
    <source>
        <strain evidence="9">HKI 0517</strain>
    </source>
</reference>
<keyword evidence="4 6" id="KW-0963">Cytoplasm</keyword>
<evidence type="ECO:0000256" key="4">
    <source>
        <dbReference type="ARBA" id="ARBA00022490"/>
    </source>
</evidence>
<name>D4D1A1_TRIVH</name>
<dbReference type="PANTHER" id="PTHR45841">
    <property type="entry name" value="MRNA TURNOVER PROTEIN 4 MRTO4"/>
    <property type="match status" value="1"/>
</dbReference>
<dbReference type="InterPro" id="IPR001790">
    <property type="entry name" value="Ribosomal_uL10"/>
</dbReference>
<dbReference type="InterPro" id="IPR040637">
    <property type="entry name" value="Ribosomal_uL10-like_insert"/>
</dbReference>
<dbReference type="CDD" id="cd05796">
    <property type="entry name" value="Ribosomal_P0_like"/>
    <property type="match status" value="1"/>
</dbReference>
<evidence type="ECO:0000256" key="3">
    <source>
        <dbReference type="ARBA" id="ARBA00011117"/>
    </source>
</evidence>
<comment type="function">
    <text evidence="1 6">Component of the ribosome assembly machinery. Nuclear paralog of the ribosomal protein P0, it binds pre-60S subunits at an early stage of assembly in the nucleolus, and is replaced by P0 in cytoplasmic pre-60S subunits and mature 80S ribosomes.</text>
</comment>
<comment type="subcellular location">
    <subcellularLocation>
        <location evidence="6">Cytoplasm</location>
    </subcellularLocation>
    <subcellularLocation>
        <location evidence="6">Nucleus</location>
        <location evidence="6">Nucleolus</location>
    </subcellularLocation>
</comment>
<dbReference type="GO" id="GO:0005730">
    <property type="term" value="C:nucleolus"/>
    <property type="evidence" value="ECO:0007669"/>
    <property type="project" value="UniProtKB-SubCell"/>
</dbReference>
<dbReference type="Pfam" id="PF00466">
    <property type="entry name" value="Ribosomal_L10"/>
    <property type="match status" value="1"/>
</dbReference>
<proteinExistence type="inferred from homology"/>
<dbReference type="GO" id="GO:0003723">
    <property type="term" value="F:RNA binding"/>
    <property type="evidence" value="ECO:0007669"/>
    <property type="project" value="TreeGrafter"/>
</dbReference>
<comment type="subunit">
    <text evidence="3 6">Associates with the pre-60S ribosomal particle.</text>
</comment>
<evidence type="ECO:0000256" key="5">
    <source>
        <dbReference type="ARBA" id="ARBA00023242"/>
    </source>
</evidence>
<comment type="caution">
    <text evidence="8">The sequence shown here is derived from an EMBL/GenBank/DDBJ whole genome shotgun (WGS) entry which is preliminary data.</text>
</comment>
<evidence type="ECO:0000256" key="6">
    <source>
        <dbReference type="RuleBase" id="RU364039"/>
    </source>
</evidence>
<dbReference type="GO" id="GO:0000027">
    <property type="term" value="P:ribosomal large subunit assembly"/>
    <property type="evidence" value="ECO:0007669"/>
    <property type="project" value="InterPro"/>
</dbReference>
<keyword evidence="9" id="KW-1185">Reference proteome</keyword>
<protein>
    <recommendedName>
        <fullName evidence="6">Ribosome assembly factor mrt4</fullName>
    </recommendedName>
</protein>
<dbReference type="GO" id="GO:0006364">
    <property type="term" value="P:rRNA processing"/>
    <property type="evidence" value="ECO:0007669"/>
    <property type="project" value="TreeGrafter"/>
</dbReference>
<dbReference type="PANTHER" id="PTHR45841:SF1">
    <property type="entry name" value="MRNA TURNOVER PROTEIN 4 HOMOLOG"/>
    <property type="match status" value="1"/>
</dbReference>
<dbReference type="SUPFAM" id="SSF160369">
    <property type="entry name" value="Ribosomal protein L10-like"/>
    <property type="match status" value="1"/>
</dbReference>
<evidence type="ECO:0000259" key="7">
    <source>
        <dbReference type="Pfam" id="PF17777"/>
    </source>
</evidence>
<dbReference type="InterPro" id="IPR043141">
    <property type="entry name" value="Ribosomal_uL10-like_sf"/>
</dbReference>
<organism evidence="8 9">
    <name type="scientific">Trichophyton verrucosum (strain HKI 0517)</name>
    <dbReference type="NCBI Taxonomy" id="663202"/>
    <lineage>
        <taxon>Eukaryota</taxon>
        <taxon>Fungi</taxon>
        <taxon>Dikarya</taxon>
        <taxon>Ascomycota</taxon>
        <taxon>Pezizomycotina</taxon>
        <taxon>Eurotiomycetes</taxon>
        <taxon>Eurotiomycetidae</taxon>
        <taxon>Onygenales</taxon>
        <taxon>Arthrodermataceae</taxon>
        <taxon>Trichophyton</taxon>
    </lineage>
</organism>
<dbReference type="EMBL" id="ACYE01000051">
    <property type="protein sequence ID" value="EFE44376.1"/>
    <property type="molecule type" value="Genomic_DNA"/>
</dbReference>
<dbReference type="RefSeq" id="XP_003024987.1">
    <property type="nucleotide sequence ID" value="XM_003024941.1"/>
</dbReference>
<dbReference type="OrthoDB" id="10262308at2759"/>
<dbReference type="GO" id="GO:0000956">
    <property type="term" value="P:nuclear-transcribed mRNA catabolic process"/>
    <property type="evidence" value="ECO:0007669"/>
    <property type="project" value="TreeGrafter"/>
</dbReference>
<evidence type="ECO:0000313" key="9">
    <source>
        <dbReference type="Proteomes" id="UP000008383"/>
    </source>
</evidence>
<accession>D4D1A1</accession>
<feature type="non-terminal residue" evidence="8">
    <location>
        <position position="1"/>
    </location>
</feature>
<dbReference type="GeneID" id="9580478"/>
<gene>
    <name evidence="8" type="ORF">TRV_00849</name>
</gene>
<dbReference type="FunFam" id="3.30.70.1730:FF:000005">
    <property type="entry name" value="Ribosome assembly factor mrt4"/>
    <property type="match status" value="1"/>
</dbReference>